<feature type="domain" description="Heme NO-binding" evidence="1">
    <location>
        <begin position="1"/>
        <end position="158"/>
    </location>
</feature>
<keyword evidence="3" id="KW-1185">Reference proteome</keyword>
<dbReference type="InterPro" id="IPR011644">
    <property type="entry name" value="Heme_NO-bd"/>
</dbReference>
<organism evidence="2 3">
    <name type="scientific">Methylobacterium aerolatum</name>
    <dbReference type="NCBI Taxonomy" id="418708"/>
    <lineage>
        <taxon>Bacteria</taxon>
        <taxon>Pseudomonadati</taxon>
        <taxon>Pseudomonadota</taxon>
        <taxon>Alphaproteobacteria</taxon>
        <taxon>Hyphomicrobiales</taxon>
        <taxon>Methylobacteriaceae</taxon>
        <taxon>Methylobacterium</taxon>
    </lineage>
</organism>
<dbReference type="SUPFAM" id="SSF111126">
    <property type="entry name" value="Ligand-binding domain in the NO signalling and Golgi transport"/>
    <property type="match status" value="1"/>
</dbReference>
<name>A0ABU0I3H0_9HYPH</name>
<dbReference type="EMBL" id="JAUSVP010000013">
    <property type="protein sequence ID" value="MDQ0449153.1"/>
    <property type="molecule type" value="Genomic_DNA"/>
</dbReference>
<evidence type="ECO:0000313" key="2">
    <source>
        <dbReference type="EMBL" id="MDQ0449153.1"/>
    </source>
</evidence>
<proteinExistence type="predicted"/>
<dbReference type="InterPro" id="IPR024096">
    <property type="entry name" value="NO_sig/Golgi_transp_ligand-bd"/>
</dbReference>
<dbReference type="Proteomes" id="UP001231124">
    <property type="component" value="Unassembled WGS sequence"/>
</dbReference>
<dbReference type="InterPro" id="IPR038158">
    <property type="entry name" value="H-NOX_domain_sf"/>
</dbReference>
<comment type="caution">
    <text evidence="2">The sequence shown here is derived from an EMBL/GenBank/DDBJ whole genome shotgun (WGS) entry which is preliminary data.</text>
</comment>
<reference evidence="2 3" key="1">
    <citation type="submission" date="2023-07" db="EMBL/GenBank/DDBJ databases">
        <title>Genomic Encyclopedia of Type Strains, Phase IV (KMG-IV): sequencing the most valuable type-strain genomes for metagenomic binning, comparative biology and taxonomic classification.</title>
        <authorList>
            <person name="Goeker M."/>
        </authorList>
    </citation>
    <scope>NUCLEOTIDE SEQUENCE [LARGE SCALE GENOMIC DNA]</scope>
    <source>
        <strain evidence="2 3">DSM 19013</strain>
    </source>
</reference>
<dbReference type="Pfam" id="PF07700">
    <property type="entry name" value="HNOB"/>
    <property type="match status" value="1"/>
</dbReference>
<protein>
    <recommendedName>
        <fullName evidence="1">Heme NO-binding domain-containing protein</fullName>
    </recommendedName>
</protein>
<gene>
    <name evidence="2" type="ORF">QO012_003670</name>
</gene>
<accession>A0ABU0I3H0</accession>
<sequence>MVFTEFLDFVQGSLGADMVDDIIEDAAPPNAGAYTAVGTYPYAEMGALVAALGRRTGCPVPDLLQTFGRHLCGRFVVRFPEFFPADSEFFTFLDSVDRHIHVEVHKLYPEAELPRFEMTHGGHDTVFLDYDSCRPLEALAEGMILAASDHFGQAVEIEKLHLPTEGRTVTRFVIRKVEARLAA</sequence>
<dbReference type="Gene3D" id="3.90.1520.10">
    <property type="entry name" value="H-NOX domain"/>
    <property type="match status" value="1"/>
</dbReference>
<evidence type="ECO:0000313" key="3">
    <source>
        <dbReference type="Proteomes" id="UP001231124"/>
    </source>
</evidence>
<dbReference type="RefSeq" id="WP_238203829.1">
    <property type="nucleotide sequence ID" value="NZ_BPQE01000016.1"/>
</dbReference>
<evidence type="ECO:0000259" key="1">
    <source>
        <dbReference type="Pfam" id="PF07700"/>
    </source>
</evidence>